<dbReference type="Proteomes" id="UP000314294">
    <property type="component" value="Unassembled WGS sequence"/>
</dbReference>
<organism evidence="1 2">
    <name type="scientific">Liparis tanakae</name>
    <name type="common">Tanaka's snailfish</name>
    <dbReference type="NCBI Taxonomy" id="230148"/>
    <lineage>
        <taxon>Eukaryota</taxon>
        <taxon>Metazoa</taxon>
        <taxon>Chordata</taxon>
        <taxon>Craniata</taxon>
        <taxon>Vertebrata</taxon>
        <taxon>Euteleostomi</taxon>
        <taxon>Actinopterygii</taxon>
        <taxon>Neopterygii</taxon>
        <taxon>Teleostei</taxon>
        <taxon>Neoteleostei</taxon>
        <taxon>Acanthomorphata</taxon>
        <taxon>Eupercaria</taxon>
        <taxon>Perciformes</taxon>
        <taxon>Cottioidei</taxon>
        <taxon>Cottales</taxon>
        <taxon>Liparidae</taxon>
        <taxon>Liparis</taxon>
    </lineage>
</organism>
<comment type="caution">
    <text evidence="1">The sequence shown here is derived from an EMBL/GenBank/DDBJ whole genome shotgun (WGS) entry which is preliminary data.</text>
</comment>
<accession>A0A4Z2HW97</accession>
<dbReference type="EMBL" id="SRLO01000169">
    <property type="protein sequence ID" value="TNN69967.1"/>
    <property type="molecule type" value="Genomic_DNA"/>
</dbReference>
<reference evidence="1 2" key="1">
    <citation type="submission" date="2019-03" db="EMBL/GenBank/DDBJ databases">
        <title>First draft genome of Liparis tanakae, snailfish: a comprehensive survey of snailfish specific genes.</title>
        <authorList>
            <person name="Kim W."/>
            <person name="Song I."/>
            <person name="Jeong J.-H."/>
            <person name="Kim D."/>
            <person name="Kim S."/>
            <person name="Ryu S."/>
            <person name="Song J.Y."/>
            <person name="Lee S.K."/>
        </authorList>
    </citation>
    <scope>NUCLEOTIDE SEQUENCE [LARGE SCALE GENOMIC DNA]</scope>
    <source>
        <tissue evidence="1">Muscle</tissue>
    </source>
</reference>
<keyword evidence="2" id="KW-1185">Reference proteome</keyword>
<dbReference type="AlphaFoldDB" id="A0A4Z2HW97"/>
<name>A0A4Z2HW97_9TELE</name>
<protein>
    <submittedName>
        <fullName evidence="1">Uncharacterized protein</fullName>
    </submittedName>
</protein>
<evidence type="ECO:0000313" key="1">
    <source>
        <dbReference type="EMBL" id="TNN69967.1"/>
    </source>
</evidence>
<sequence length="75" mass="8198">MSVKKSIGTCQTRFGDLARPLGGDAFTGRGRVSAFCRTRNAVFEETGYSQESFKSPGSPEELHSSLDIIIIIELM</sequence>
<evidence type="ECO:0000313" key="2">
    <source>
        <dbReference type="Proteomes" id="UP000314294"/>
    </source>
</evidence>
<gene>
    <name evidence="1" type="ORF">EYF80_019840</name>
</gene>
<proteinExistence type="predicted"/>